<proteinExistence type="predicted"/>
<accession>A0A1E3L5Q1</accession>
<protein>
    <submittedName>
        <fullName evidence="1">Uncharacterized protein</fullName>
    </submittedName>
</protein>
<organism evidence="1 2">
    <name type="scientific">Paenibacillus nuruki</name>
    <dbReference type="NCBI Taxonomy" id="1886670"/>
    <lineage>
        <taxon>Bacteria</taxon>
        <taxon>Bacillati</taxon>
        <taxon>Bacillota</taxon>
        <taxon>Bacilli</taxon>
        <taxon>Bacillales</taxon>
        <taxon>Paenibacillaceae</taxon>
        <taxon>Paenibacillus</taxon>
    </lineage>
</organism>
<dbReference type="STRING" id="1886670.PTI45_01663"/>
<gene>
    <name evidence="1" type="ORF">PTI45_01663</name>
</gene>
<evidence type="ECO:0000313" key="1">
    <source>
        <dbReference type="EMBL" id="ODP29152.1"/>
    </source>
</evidence>
<dbReference type="Proteomes" id="UP000094578">
    <property type="component" value="Unassembled WGS sequence"/>
</dbReference>
<sequence>MKAITYKHSKADGLLGYELLPARYGEKWNQIEADSVFIYAGDFDYLMPYLKKHYPIVDPVTNDRYGYFDTTGFNPIAKALWANILAEMKAYQTKDRELKAFIRSLVTWLEIQLEWADEIIIFGNV</sequence>
<reference evidence="1 2" key="1">
    <citation type="submission" date="2016-08" db="EMBL/GenBank/DDBJ databases">
        <title>Genome sequencing of Paenibacillus sp. TI45-13ar, isolated from Korean traditional nuruk.</title>
        <authorList>
            <person name="Kim S.-J."/>
        </authorList>
    </citation>
    <scope>NUCLEOTIDE SEQUENCE [LARGE SCALE GENOMIC DNA]</scope>
    <source>
        <strain evidence="1 2">TI45-13ar</strain>
    </source>
</reference>
<dbReference type="AlphaFoldDB" id="A0A1E3L5Q1"/>
<dbReference type="RefSeq" id="WP_069327091.1">
    <property type="nucleotide sequence ID" value="NZ_MDER01000032.1"/>
</dbReference>
<name>A0A1E3L5Q1_9BACL</name>
<dbReference type="EMBL" id="MDER01000032">
    <property type="protein sequence ID" value="ODP29152.1"/>
    <property type="molecule type" value="Genomic_DNA"/>
</dbReference>
<comment type="caution">
    <text evidence="1">The sequence shown here is derived from an EMBL/GenBank/DDBJ whole genome shotgun (WGS) entry which is preliminary data.</text>
</comment>
<keyword evidence="2" id="KW-1185">Reference proteome</keyword>
<evidence type="ECO:0000313" key="2">
    <source>
        <dbReference type="Proteomes" id="UP000094578"/>
    </source>
</evidence>